<dbReference type="GO" id="GO:0008705">
    <property type="term" value="F:methionine synthase activity"/>
    <property type="evidence" value="ECO:0007669"/>
    <property type="project" value="TreeGrafter"/>
</dbReference>
<dbReference type="Proteomes" id="UP000461585">
    <property type="component" value="Unassembled WGS sequence"/>
</dbReference>
<accession>A0A7X5KPQ4</accession>
<dbReference type="SMART" id="SM01018">
    <property type="entry name" value="B12-binding_2"/>
    <property type="match status" value="1"/>
</dbReference>
<gene>
    <name evidence="6" type="ORF">GXN74_13085</name>
</gene>
<feature type="domain" description="B12-binding N-terminal" evidence="5">
    <location>
        <begin position="1"/>
        <end position="88"/>
    </location>
</feature>
<evidence type="ECO:0000259" key="5">
    <source>
        <dbReference type="PROSITE" id="PS51337"/>
    </source>
</evidence>
<dbReference type="FunFam" id="3.40.50.280:FF:000003">
    <property type="entry name" value="Dimethylamine methyltransferase corrinoid protein"/>
    <property type="match status" value="1"/>
</dbReference>
<dbReference type="AlphaFoldDB" id="A0A7X5KPQ4"/>
<dbReference type="GO" id="GO:0050667">
    <property type="term" value="P:homocysteine metabolic process"/>
    <property type="evidence" value="ECO:0007669"/>
    <property type="project" value="TreeGrafter"/>
</dbReference>
<feature type="domain" description="B12-binding" evidence="4">
    <location>
        <begin position="88"/>
        <end position="219"/>
    </location>
</feature>
<evidence type="ECO:0000256" key="3">
    <source>
        <dbReference type="ARBA" id="ARBA00023285"/>
    </source>
</evidence>
<comment type="caution">
    <text evidence="6">The sequence shown here is derived from an EMBL/GenBank/DDBJ whole genome shotgun (WGS) entry which is preliminary data.</text>
</comment>
<keyword evidence="2" id="KW-0479">Metal-binding</keyword>
<name>A0A7X5KPQ4_9FIRM</name>
<dbReference type="GO" id="GO:0046653">
    <property type="term" value="P:tetrahydrofolate metabolic process"/>
    <property type="evidence" value="ECO:0007669"/>
    <property type="project" value="TreeGrafter"/>
</dbReference>
<dbReference type="GO" id="GO:0005829">
    <property type="term" value="C:cytosol"/>
    <property type="evidence" value="ECO:0007669"/>
    <property type="project" value="TreeGrafter"/>
</dbReference>
<dbReference type="CDD" id="cd02070">
    <property type="entry name" value="corrinoid_protein_B12-BD"/>
    <property type="match status" value="1"/>
</dbReference>
<dbReference type="Pfam" id="PF02310">
    <property type="entry name" value="B12-binding"/>
    <property type="match status" value="1"/>
</dbReference>
<comment type="similarity">
    <text evidence="1">Belongs to the methylamine corrinoid protein family.</text>
</comment>
<dbReference type="EMBL" id="JAAEEH010000051">
    <property type="protein sequence ID" value="NDL68672.1"/>
    <property type="molecule type" value="Genomic_DNA"/>
</dbReference>
<dbReference type="PANTHER" id="PTHR45833:SF1">
    <property type="entry name" value="METHIONINE SYNTHASE"/>
    <property type="match status" value="1"/>
</dbReference>
<dbReference type="GO" id="GO:0046872">
    <property type="term" value="F:metal ion binding"/>
    <property type="evidence" value="ECO:0007669"/>
    <property type="project" value="UniProtKB-KW"/>
</dbReference>
<dbReference type="SUPFAM" id="SSF47644">
    <property type="entry name" value="Methionine synthase domain"/>
    <property type="match status" value="1"/>
</dbReference>
<sequence length="268" mass="28832">MNILNDISSELQQGCSPKVRSCVQQALDEGVLASEILEKGLLDGMSIVGRKFKNNEVFVPEVLIAARAMAMGTELLRPQLGADGAEKKGTVIIGTVKGDVHDIGKNIVRMMMEGKGLEVVDLGVDVSAEKFIEKAREHEAQMIACSALLTTTMREMRSVVKAVEASEMKGKVKIMVGGAPITRSFCEQIGAHCFAQDAASAADAAFEMCAINAQEGTDPKCAVMGLVPCRDHCYNEHRKIYPVKTHTSIGIPSGCLCFLSFTVLSLRP</sequence>
<evidence type="ECO:0000256" key="1">
    <source>
        <dbReference type="ARBA" id="ARBA00010854"/>
    </source>
</evidence>
<evidence type="ECO:0000313" key="7">
    <source>
        <dbReference type="Proteomes" id="UP000461585"/>
    </source>
</evidence>
<proteinExistence type="inferred from homology"/>
<evidence type="ECO:0000256" key="2">
    <source>
        <dbReference type="ARBA" id="ARBA00022723"/>
    </source>
</evidence>
<dbReference type="InterPro" id="IPR050554">
    <property type="entry name" value="Met_Synthase/Corrinoid"/>
</dbReference>
<dbReference type="Gene3D" id="3.40.50.280">
    <property type="entry name" value="Cobalamin-binding domain"/>
    <property type="match status" value="1"/>
</dbReference>
<dbReference type="Pfam" id="PF02607">
    <property type="entry name" value="B12-binding_2"/>
    <property type="match status" value="1"/>
</dbReference>
<organism evidence="6 7">
    <name type="scientific">Anaerotalea alkaliphila</name>
    <dbReference type="NCBI Taxonomy" id="2662126"/>
    <lineage>
        <taxon>Bacteria</taxon>
        <taxon>Bacillati</taxon>
        <taxon>Bacillota</taxon>
        <taxon>Clostridia</taxon>
        <taxon>Eubacteriales</taxon>
        <taxon>Anaerotalea</taxon>
    </lineage>
</organism>
<dbReference type="Gene3D" id="1.10.1240.10">
    <property type="entry name" value="Methionine synthase domain"/>
    <property type="match status" value="1"/>
</dbReference>
<reference evidence="6 7" key="1">
    <citation type="submission" date="2020-01" db="EMBL/GenBank/DDBJ databases">
        <title>Anaeroalcalibacter tamaniensis gen. nov., sp. nov., moderately halophilic strictly anaerobic fermenter bacterium from mud volcano of Taman peninsula.</title>
        <authorList>
            <person name="Frolova A."/>
            <person name="Merkel A.Y."/>
            <person name="Slobodkin A.I."/>
        </authorList>
    </citation>
    <scope>NUCLEOTIDE SEQUENCE [LARGE SCALE GENOMIC DNA]</scope>
    <source>
        <strain evidence="6 7">F-3ap</strain>
    </source>
</reference>
<dbReference type="PANTHER" id="PTHR45833">
    <property type="entry name" value="METHIONINE SYNTHASE"/>
    <property type="match status" value="1"/>
</dbReference>
<dbReference type="RefSeq" id="WP_162371391.1">
    <property type="nucleotide sequence ID" value="NZ_JAAEEH010000051.1"/>
</dbReference>
<keyword evidence="7" id="KW-1185">Reference proteome</keyword>
<dbReference type="SUPFAM" id="SSF52242">
    <property type="entry name" value="Cobalamin (vitamin B12)-binding domain"/>
    <property type="match status" value="1"/>
</dbReference>
<dbReference type="InterPro" id="IPR006158">
    <property type="entry name" value="Cobalamin-bd"/>
</dbReference>
<dbReference type="InterPro" id="IPR036594">
    <property type="entry name" value="Meth_synthase_dom"/>
</dbReference>
<protein>
    <submittedName>
        <fullName evidence="6">Cobalamin-binding protein</fullName>
    </submittedName>
</protein>
<dbReference type="InterPro" id="IPR003759">
    <property type="entry name" value="Cbl-bd_cap"/>
</dbReference>
<evidence type="ECO:0000259" key="4">
    <source>
        <dbReference type="PROSITE" id="PS51332"/>
    </source>
</evidence>
<dbReference type="GO" id="GO:0031419">
    <property type="term" value="F:cobalamin binding"/>
    <property type="evidence" value="ECO:0007669"/>
    <property type="project" value="InterPro"/>
</dbReference>
<dbReference type="PROSITE" id="PS51332">
    <property type="entry name" value="B12_BINDING"/>
    <property type="match status" value="1"/>
</dbReference>
<dbReference type="InterPro" id="IPR036724">
    <property type="entry name" value="Cobalamin-bd_sf"/>
</dbReference>
<evidence type="ECO:0000313" key="6">
    <source>
        <dbReference type="EMBL" id="NDL68672.1"/>
    </source>
</evidence>
<dbReference type="PROSITE" id="PS51337">
    <property type="entry name" value="B12_BINDING_NTER"/>
    <property type="match status" value="1"/>
</dbReference>
<keyword evidence="3" id="KW-0170">Cobalt</keyword>